<dbReference type="AlphaFoldDB" id="A0A6A3MW77"/>
<comment type="caution">
    <text evidence="1">The sequence shown here is derived from an EMBL/GenBank/DDBJ whole genome shotgun (WGS) entry which is preliminary data.</text>
</comment>
<protein>
    <submittedName>
        <fullName evidence="1">Uncharacterized protein</fullName>
    </submittedName>
</protein>
<accession>A0A6A3MW77</accession>
<dbReference type="EMBL" id="QXFU01000495">
    <property type="protein sequence ID" value="KAE9032158.1"/>
    <property type="molecule type" value="Genomic_DNA"/>
</dbReference>
<evidence type="ECO:0000313" key="4">
    <source>
        <dbReference type="Proteomes" id="UP000435112"/>
    </source>
</evidence>
<proteinExistence type="predicted"/>
<sequence>MPSRPHSSLRFPQFRADHPSLPQQHSVFATMTQSFSLRTPLILLLGLVLLATTTTVHSLDQATEVEEVELDPDVGKSTVELIQACAQNPRRRVLARA</sequence>
<gene>
    <name evidence="1" type="ORF">PR002_g9334</name>
    <name evidence="2" type="ORF">PR003_g4682</name>
</gene>
<reference evidence="1 4" key="1">
    <citation type="submission" date="2018-09" db="EMBL/GenBank/DDBJ databases">
        <title>Genomic investigation of the strawberry pathogen Phytophthora fragariae indicates pathogenicity is determined by transcriptional variation in three key races.</title>
        <authorList>
            <person name="Adams T.M."/>
            <person name="Armitage A.D."/>
            <person name="Sobczyk M.K."/>
            <person name="Bates H.J."/>
            <person name="Dunwell J.M."/>
            <person name="Nellist C.F."/>
            <person name="Harrison R.J."/>
        </authorList>
    </citation>
    <scope>NUCLEOTIDE SEQUENCE [LARGE SCALE GENOMIC DNA]</scope>
    <source>
        <strain evidence="1 4">SCRP324</strain>
        <strain evidence="2 3">SCRP333</strain>
    </source>
</reference>
<evidence type="ECO:0000313" key="1">
    <source>
        <dbReference type="EMBL" id="KAE9032158.1"/>
    </source>
</evidence>
<dbReference type="Proteomes" id="UP000434957">
    <property type="component" value="Unassembled WGS sequence"/>
</dbReference>
<dbReference type="Proteomes" id="UP000435112">
    <property type="component" value="Unassembled WGS sequence"/>
</dbReference>
<name>A0A6A3MW77_9STRA</name>
<keyword evidence="3" id="KW-1185">Reference proteome</keyword>
<evidence type="ECO:0000313" key="3">
    <source>
        <dbReference type="Proteomes" id="UP000434957"/>
    </source>
</evidence>
<dbReference type="EMBL" id="QXFT01000179">
    <property type="protein sequence ID" value="KAE9351883.1"/>
    <property type="molecule type" value="Genomic_DNA"/>
</dbReference>
<evidence type="ECO:0000313" key="2">
    <source>
        <dbReference type="EMBL" id="KAE9351883.1"/>
    </source>
</evidence>
<organism evidence="1 4">
    <name type="scientific">Phytophthora rubi</name>
    <dbReference type="NCBI Taxonomy" id="129364"/>
    <lineage>
        <taxon>Eukaryota</taxon>
        <taxon>Sar</taxon>
        <taxon>Stramenopiles</taxon>
        <taxon>Oomycota</taxon>
        <taxon>Peronosporomycetes</taxon>
        <taxon>Peronosporales</taxon>
        <taxon>Peronosporaceae</taxon>
        <taxon>Phytophthora</taxon>
    </lineage>
</organism>